<dbReference type="RefSeq" id="WP_126009690.1">
    <property type="nucleotide sequence ID" value="NZ_CP032509.1"/>
</dbReference>
<sequence>MAYHHQNDAFGGVSAWISSIFADIARRWADKRERARKAWMRHLTEVEISRLPPEVRKDIGWPTRHFD</sequence>
<gene>
    <name evidence="1" type="ORF">D5400_09025</name>
</gene>
<evidence type="ECO:0000313" key="1">
    <source>
        <dbReference type="EMBL" id="AZN71395.1"/>
    </source>
</evidence>
<proteinExistence type="predicted"/>
<evidence type="ECO:0008006" key="3">
    <source>
        <dbReference type="Google" id="ProtNLM"/>
    </source>
</evidence>
<reference evidence="1 2" key="1">
    <citation type="submission" date="2018-09" db="EMBL/GenBank/DDBJ databases">
        <title>Marinorhizobium profundi gen. nov., sp. nov., isolated from a deep-sea sediment sample from the New Britain Trench and proposal of Marinorhizobiaceae fam. nov. in the order Rhizobiales of the class Alphaproteobacteria.</title>
        <authorList>
            <person name="Cao J."/>
        </authorList>
    </citation>
    <scope>NUCLEOTIDE SEQUENCE [LARGE SCALE GENOMIC DNA]</scope>
    <source>
        <strain evidence="1 2">WS11</strain>
    </source>
</reference>
<organism evidence="1 2">
    <name type="scientific">Georhizobium profundi</name>
    <dbReference type="NCBI Taxonomy" id="2341112"/>
    <lineage>
        <taxon>Bacteria</taxon>
        <taxon>Pseudomonadati</taxon>
        <taxon>Pseudomonadota</taxon>
        <taxon>Alphaproteobacteria</taxon>
        <taxon>Hyphomicrobiales</taxon>
        <taxon>Rhizobiaceae</taxon>
        <taxon>Georhizobium</taxon>
    </lineage>
</organism>
<keyword evidence="2" id="KW-1185">Reference proteome</keyword>
<accession>A0A3Q8XN58</accession>
<protein>
    <recommendedName>
        <fullName evidence="3">DUF1127 domain-containing protein</fullName>
    </recommendedName>
</protein>
<evidence type="ECO:0000313" key="2">
    <source>
        <dbReference type="Proteomes" id="UP000268192"/>
    </source>
</evidence>
<dbReference type="Proteomes" id="UP000268192">
    <property type="component" value="Chromosome"/>
</dbReference>
<dbReference type="AlphaFoldDB" id="A0A3Q8XN58"/>
<dbReference type="EMBL" id="CP032509">
    <property type="protein sequence ID" value="AZN71395.1"/>
    <property type="molecule type" value="Genomic_DNA"/>
</dbReference>
<dbReference type="OrthoDB" id="8116829at2"/>
<dbReference type="KEGG" id="abaw:D5400_09025"/>
<name>A0A3Q8XN58_9HYPH</name>